<feature type="transmembrane region" description="Helical" evidence="1">
    <location>
        <begin position="158"/>
        <end position="174"/>
    </location>
</feature>
<feature type="transmembrane region" description="Helical" evidence="1">
    <location>
        <begin position="136"/>
        <end position="152"/>
    </location>
</feature>
<protein>
    <submittedName>
        <fullName evidence="2">Uncharacterized protein</fullName>
    </submittedName>
</protein>
<reference evidence="2" key="1">
    <citation type="submission" date="2020-09" db="EMBL/GenBank/DDBJ databases">
        <authorList>
            <person name="Kim M.K."/>
        </authorList>
    </citation>
    <scope>NUCLEOTIDE SEQUENCE</scope>
    <source>
        <strain evidence="2">BT704</strain>
    </source>
</reference>
<keyword evidence="1" id="KW-0812">Transmembrane</keyword>
<proteinExistence type="predicted"/>
<dbReference type="RefSeq" id="WP_191041976.1">
    <property type="nucleotide sequence ID" value="NZ_JACXAA010000012.1"/>
</dbReference>
<accession>A0A927B6U7</accession>
<sequence length="216" mass="24896">MEKAYRTSTYLFAAVLLMVVVGFYKTYFSLIPHFSGISTALHLHAITVLLWFGILIVQPLLVRGKNLALHRLIGKGSYIVVTLVVLSIVWLERLAFIRNTPVPPGAVDIRLIGIADLSFFILFYGLAIYYRRKVSYHARFMVLTVLPFINPALGRLGLPGPILALLIMIGLLIYERFNNRIYRPYLIGLIAYLAIYIFFLFVINADQWRAFWWMFF</sequence>
<evidence type="ECO:0000256" key="1">
    <source>
        <dbReference type="SAM" id="Phobius"/>
    </source>
</evidence>
<evidence type="ECO:0000313" key="3">
    <source>
        <dbReference type="Proteomes" id="UP000653797"/>
    </source>
</evidence>
<feature type="transmembrane region" description="Helical" evidence="1">
    <location>
        <begin position="186"/>
        <end position="205"/>
    </location>
</feature>
<feature type="transmembrane region" description="Helical" evidence="1">
    <location>
        <begin position="111"/>
        <end position="129"/>
    </location>
</feature>
<comment type="caution">
    <text evidence="2">The sequence shown here is derived from an EMBL/GenBank/DDBJ whole genome shotgun (WGS) entry which is preliminary data.</text>
</comment>
<name>A0A927B6U7_9BACT</name>
<feature type="transmembrane region" description="Helical" evidence="1">
    <location>
        <begin position="9"/>
        <end position="28"/>
    </location>
</feature>
<gene>
    <name evidence="2" type="ORF">IC230_25865</name>
</gene>
<dbReference type="AlphaFoldDB" id="A0A927B6U7"/>
<keyword evidence="1" id="KW-1133">Transmembrane helix</keyword>
<dbReference type="EMBL" id="JACXAA010000012">
    <property type="protein sequence ID" value="MBD2756348.1"/>
    <property type="molecule type" value="Genomic_DNA"/>
</dbReference>
<evidence type="ECO:0000313" key="2">
    <source>
        <dbReference type="EMBL" id="MBD2756348.1"/>
    </source>
</evidence>
<keyword evidence="3" id="KW-1185">Reference proteome</keyword>
<organism evidence="2 3">
    <name type="scientific">Spirosoma validum</name>
    <dbReference type="NCBI Taxonomy" id="2771355"/>
    <lineage>
        <taxon>Bacteria</taxon>
        <taxon>Pseudomonadati</taxon>
        <taxon>Bacteroidota</taxon>
        <taxon>Cytophagia</taxon>
        <taxon>Cytophagales</taxon>
        <taxon>Cytophagaceae</taxon>
        <taxon>Spirosoma</taxon>
    </lineage>
</organism>
<keyword evidence="1" id="KW-0472">Membrane</keyword>
<feature type="transmembrane region" description="Helical" evidence="1">
    <location>
        <begin position="40"/>
        <end position="60"/>
    </location>
</feature>
<dbReference type="Proteomes" id="UP000653797">
    <property type="component" value="Unassembled WGS sequence"/>
</dbReference>
<feature type="transmembrane region" description="Helical" evidence="1">
    <location>
        <begin position="72"/>
        <end position="91"/>
    </location>
</feature>